<keyword evidence="1" id="KW-0812">Transmembrane</keyword>
<feature type="transmembrane region" description="Helical" evidence="1">
    <location>
        <begin position="71"/>
        <end position="91"/>
    </location>
</feature>
<dbReference type="InterPro" id="IPR052776">
    <property type="entry name" value="Chloro_ReproSupport/MetalTrans"/>
</dbReference>
<protein>
    <recommendedName>
        <fullName evidence="4">Urease accessory protein</fullName>
    </recommendedName>
</protein>
<dbReference type="Proteomes" id="UP000379480">
    <property type="component" value="Unassembled WGS sequence"/>
</dbReference>
<dbReference type="AlphaFoldDB" id="A0A5E7AWU3"/>
<feature type="transmembrane region" description="Helical" evidence="1">
    <location>
        <begin position="38"/>
        <end position="59"/>
    </location>
</feature>
<proteinExistence type="predicted"/>
<name>A0A5E7AWU3_PSEFL</name>
<dbReference type="RefSeq" id="WP_150802662.1">
    <property type="nucleotide sequence ID" value="NZ_CABVHY010000004.1"/>
</dbReference>
<feature type="transmembrane region" description="Helical" evidence="1">
    <location>
        <begin position="204"/>
        <end position="226"/>
    </location>
</feature>
<evidence type="ECO:0000313" key="3">
    <source>
        <dbReference type="Proteomes" id="UP000379480"/>
    </source>
</evidence>
<keyword evidence="1" id="KW-1133">Transmembrane helix</keyword>
<dbReference type="EMBL" id="CABVHY010000004">
    <property type="protein sequence ID" value="VVN81164.1"/>
    <property type="molecule type" value="Genomic_DNA"/>
</dbReference>
<dbReference type="OrthoDB" id="5333961at2"/>
<keyword evidence="1" id="KW-0472">Membrane</keyword>
<feature type="transmembrane region" description="Helical" evidence="1">
    <location>
        <begin position="170"/>
        <end position="192"/>
    </location>
</feature>
<gene>
    <name evidence="2" type="ORF">PS723_01101</name>
</gene>
<dbReference type="PANTHER" id="PTHR33876:SF4">
    <property type="entry name" value="CHLOROPLAST PROTEIN FOR GROWTH AND FERTILITY 2"/>
    <property type="match status" value="1"/>
</dbReference>
<evidence type="ECO:0008006" key="4">
    <source>
        <dbReference type="Google" id="ProtNLM"/>
    </source>
</evidence>
<accession>A0A5E7AWU3</accession>
<organism evidence="2 3">
    <name type="scientific">Pseudomonas fluorescens</name>
    <dbReference type="NCBI Taxonomy" id="294"/>
    <lineage>
        <taxon>Bacteria</taxon>
        <taxon>Pseudomonadati</taxon>
        <taxon>Pseudomonadota</taxon>
        <taxon>Gammaproteobacteria</taxon>
        <taxon>Pseudomonadales</taxon>
        <taxon>Pseudomonadaceae</taxon>
        <taxon>Pseudomonas</taxon>
    </lineage>
</organism>
<dbReference type="PANTHER" id="PTHR33876">
    <property type="entry name" value="UNNAMED PRODUCT"/>
    <property type="match status" value="1"/>
</dbReference>
<reference evidence="2 3" key="1">
    <citation type="submission" date="2019-09" db="EMBL/GenBank/DDBJ databases">
        <authorList>
            <person name="Chandra G."/>
            <person name="Truman W A."/>
        </authorList>
    </citation>
    <scope>NUCLEOTIDE SEQUENCE [LARGE SCALE GENOMIC DNA]</scope>
    <source>
        <strain evidence="2">PS723</strain>
    </source>
</reference>
<evidence type="ECO:0000256" key="1">
    <source>
        <dbReference type="SAM" id="Phobius"/>
    </source>
</evidence>
<feature type="transmembrane region" description="Helical" evidence="1">
    <location>
        <begin position="141"/>
        <end position="164"/>
    </location>
</feature>
<evidence type="ECO:0000313" key="2">
    <source>
        <dbReference type="EMBL" id="VVN81164.1"/>
    </source>
</evidence>
<sequence length="234" mass="25034">MFELLILGFLLGMRHSMEADHVAAVATLTTGSRGTREAILLGAAWGLGHTLTLLVVFGLVLSMDGVIPERLAQGLEGAVGVMLILLGLDLIRRMRRERVHFHLHRHADNTLHVHAHSHAGDRGPHSLNHAHPHPRQFPLRALCVGLMHGLAGSAALILLTLGHVSSPLTGLVYVGLFGLGSIAGMALLSLIISVPLHSVRHITWLCNGLQASVAVTTIAIGSLLVYQNYLTPLV</sequence>